<protein>
    <submittedName>
        <fullName evidence="5">Bacterio-opsin activator</fullName>
    </submittedName>
</protein>
<dbReference type="RefSeq" id="WP_054862311.1">
    <property type="nucleotide sequence ID" value="NZ_MWPH01000001.1"/>
</dbReference>
<dbReference type="InterPro" id="IPR007050">
    <property type="entry name" value="HTH_bacterioopsin"/>
</dbReference>
<evidence type="ECO:0000313" key="5">
    <source>
        <dbReference type="EMBL" id="OVE85340.1"/>
    </source>
</evidence>
<gene>
    <name evidence="5" type="ORF">B2G88_00480</name>
</gene>
<sequence length="218" mass="23835">MKRVRITLRPTGAYAPPIYELLAGDADYLEQTHIVNWNVATPPTTFLLWLRGDYRRFGDVLETHETVHDYEILPLSARECHCFFQGEVATAARALFKNFTQGSLMTVPPIECNDDGSNTFTLIGSDTDIQAAVDGVPDGVSVTVDAVGGAGVAPERVLDRLAPRQREAIKIALERGYYDAPRRATIDEIAEELECATATAAEHLQKGESVVIAALFDG</sequence>
<dbReference type="Pfam" id="PF04967">
    <property type="entry name" value="HTH_10"/>
    <property type="match status" value="1"/>
</dbReference>
<keyword evidence="6" id="KW-1185">Reference proteome</keyword>
<reference evidence="5 6" key="1">
    <citation type="submission" date="2017-02" db="EMBL/GenBank/DDBJ databases">
        <title>Natronthermophilus aegyptiacus gen. nov.,sp. nov., an aerobic, extremely halophilic alkalithermophilic archaeon isolated from the athalassohaline Wadi An Natrun, Egypt.</title>
        <authorList>
            <person name="Zhao B."/>
        </authorList>
    </citation>
    <scope>NUCLEOTIDE SEQUENCE [LARGE SCALE GENOMIC DNA]</scope>
    <source>
        <strain evidence="5 6">CGMCC 1.3597</strain>
    </source>
</reference>
<feature type="domain" description="HVO-0513-like N-terminal" evidence="4">
    <location>
        <begin position="33"/>
        <end position="148"/>
    </location>
</feature>
<evidence type="ECO:0000259" key="3">
    <source>
        <dbReference type="Pfam" id="PF04967"/>
    </source>
</evidence>
<comment type="caution">
    <text evidence="5">The sequence shown here is derived from an EMBL/GenBank/DDBJ whole genome shotgun (WGS) entry which is preliminary data.</text>
</comment>
<keyword evidence="1" id="KW-0805">Transcription regulation</keyword>
<keyword evidence="2" id="KW-0804">Transcription</keyword>
<dbReference type="PANTHER" id="PTHR34236:SF1">
    <property type="entry name" value="DIMETHYL SULFOXIDE REDUCTASE TRANSCRIPTIONAL ACTIVATOR"/>
    <property type="match status" value="1"/>
</dbReference>
<dbReference type="OrthoDB" id="27447at2157"/>
<organism evidence="5 6">
    <name type="scientific">Natronolimnobius baerhuensis</name>
    <dbReference type="NCBI Taxonomy" id="253108"/>
    <lineage>
        <taxon>Archaea</taxon>
        <taxon>Methanobacteriati</taxon>
        <taxon>Methanobacteriota</taxon>
        <taxon>Stenosarchaea group</taxon>
        <taxon>Halobacteria</taxon>
        <taxon>Halobacteriales</taxon>
        <taxon>Natrialbaceae</taxon>
        <taxon>Natronolimnobius</taxon>
    </lineage>
</organism>
<dbReference type="Proteomes" id="UP000196084">
    <property type="component" value="Unassembled WGS sequence"/>
</dbReference>
<dbReference type="InterPro" id="IPR056493">
    <property type="entry name" value="HVO_0513_N"/>
</dbReference>
<name>A0A202EBJ1_9EURY</name>
<accession>A0A202EBJ1</accession>
<proteinExistence type="predicted"/>
<evidence type="ECO:0000256" key="1">
    <source>
        <dbReference type="ARBA" id="ARBA00023015"/>
    </source>
</evidence>
<evidence type="ECO:0000313" key="6">
    <source>
        <dbReference type="Proteomes" id="UP000196084"/>
    </source>
</evidence>
<evidence type="ECO:0000259" key="4">
    <source>
        <dbReference type="Pfam" id="PF24278"/>
    </source>
</evidence>
<feature type="domain" description="HTH bat-type" evidence="3">
    <location>
        <begin position="161"/>
        <end position="212"/>
    </location>
</feature>
<dbReference type="EMBL" id="MWPH01000001">
    <property type="protein sequence ID" value="OVE85340.1"/>
    <property type="molecule type" value="Genomic_DNA"/>
</dbReference>
<dbReference type="PANTHER" id="PTHR34236">
    <property type="entry name" value="DIMETHYL SULFOXIDE REDUCTASE TRANSCRIPTIONAL ACTIVATOR"/>
    <property type="match status" value="1"/>
</dbReference>
<dbReference type="Pfam" id="PF24278">
    <property type="entry name" value="HVO_0513_N"/>
    <property type="match status" value="1"/>
</dbReference>
<evidence type="ECO:0000256" key="2">
    <source>
        <dbReference type="ARBA" id="ARBA00023163"/>
    </source>
</evidence>
<dbReference type="AlphaFoldDB" id="A0A202EBJ1"/>